<evidence type="ECO:0000256" key="1">
    <source>
        <dbReference type="SAM" id="SignalP"/>
    </source>
</evidence>
<evidence type="ECO:0008006" key="4">
    <source>
        <dbReference type="Google" id="ProtNLM"/>
    </source>
</evidence>
<accession>A0ABU9N2D3</accession>
<dbReference type="RefSeq" id="WP_342695114.1">
    <property type="nucleotide sequence ID" value="NZ_JBCGDO010000004.1"/>
</dbReference>
<dbReference type="Proteomes" id="UP001460072">
    <property type="component" value="Unassembled WGS sequence"/>
</dbReference>
<feature type="chain" id="PRO_5047260820" description="Tetratricopeptide repeat-containing protein" evidence="1">
    <location>
        <begin position="21"/>
        <end position="206"/>
    </location>
</feature>
<dbReference type="EMBL" id="JBCGDO010000004">
    <property type="protein sequence ID" value="MEM0541890.1"/>
    <property type="molecule type" value="Genomic_DNA"/>
</dbReference>
<feature type="signal peptide" evidence="1">
    <location>
        <begin position="1"/>
        <end position="20"/>
    </location>
</feature>
<gene>
    <name evidence="2" type="ORF">WFZ85_04640</name>
</gene>
<proteinExistence type="predicted"/>
<keyword evidence="1" id="KW-0732">Signal</keyword>
<organism evidence="2 3">
    <name type="scientific">Flavobacterium aureirubrum</name>
    <dbReference type="NCBI Taxonomy" id="3133147"/>
    <lineage>
        <taxon>Bacteria</taxon>
        <taxon>Pseudomonadati</taxon>
        <taxon>Bacteroidota</taxon>
        <taxon>Flavobacteriia</taxon>
        <taxon>Flavobacteriales</taxon>
        <taxon>Flavobacteriaceae</taxon>
        <taxon>Flavobacterium</taxon>
    </lineage>
</organism>
<keyword evidence="3" id="KW-1185">Reference proteome</keyword>
<dbReference type="InterPro" id="IPR011990">
    <property type="entry name" value="TPR-like_helical_dom_sf"/>
</dbReference>
<sequence length="206" mass="22673">MTKFSITIAFIVCSFLSVNAQYEQGMGKAMQLWGEGKPEEATSLFERIASAEKNNWLPNYYVAFINTIGAFNPANKEKAAGMITKAQSALDAATVISPNNDELLVVQAMLYTAILTQDPMNNGMKYSKLAMEEYGKALAINPNNPRAVFSKAEFEIGSAKYWGTDTKPMCAQIEKSIGLFANFKPATPFSPKWGLDRAQEALKNCK</sequence>
<dbReference type="Gene3D" id="1.25.40.10">
    <property type="entry name" value="Tetratricopeptide repeat domain"/>
    <property type="match status" value="1"/>
</dbReference>
<evidence type="ECO:0000313" key="3">
    <source>
        <dbReference type="Proteomes" id="UP001460072"/>
    </source>
</evidence>
<reference evidence="2 3" key="1">
    <citation type="submission" date="2024-03" db="EMBL/GenBank/DDBJ databases">
        <title>Two novel species of the genus Flavobacterium exhibiting potentially degradation of complex polysaccharides.</title>
        <authorList>
            <person name="Lian X."/>
        </authorList>
    </citation>
    <scope>NUCLEOTIDE SEQUENCE [LARGE SCALE GENOMIC DNA]</scope>
    <source>
        <strain evidence="3">j3</strain>
    </source>
</reference>
<evidence type="ECO:0000313" key="2">
    <source>
        <dbReference type="EMBL" id="MEM0541890.1"/>
    </source>
</evidence>
<protein>
    <recommendedName>
        <fullName evidence="4">Tetratricopeptide repeat-containing protein</fullName>
    </recommendedName>
</protein>
<comment type="caution">
    <text evidence="2">The sequence shown here is derived from an EMBL/GenBank/DDBJ whole genome shotgun (WGS) entry which is preliminary data.</text>
</comment>
<dbReference type="SUPFAM" id="SSF48452">
    <property type="entry name" value="TPR-like"/>
    <property type="match status" value="1"/>
</dbReference>
<name>A0ABU9N2D3_9FLAO</name>